<name>A0A1U9KDG7_ACEAC</name>
<feature type="transmembrane region" description="Helical" evidence="6">
    <location>
        <begin position="54"/>
        <end position="74"/>
    </location>
</feature>
<dbReference type="SUPFAM" id="SSF103473">
    <property type="entry name" value="MFS general substrate transporter"/>
    <property type="match status" value="1"/>
</dbReference>
<feature type="transmembrane region" description="Helical" evidence="6">
    <location>
        <begin position="144"/>
        <end position="163"/>
    </location>
</feature>
<proteinExistence type="predicted"/>
<keyword evidence="8" id="KW-1185">Reference proteome</keyword>
<feature type="transmembrane region" description="Helical" evidence="6">
    <location>
        <begin position="334"/>
        <end position="352"/>
    </location>
</feature>
<keyword evidence="4 6" id="KW-1133">Transmembrane helix</keyword>
<dbReference type="Gene3D" id="1.20.1250.20">
    <property type="entry name" value="MFS general substrate transporter like domains"/>
    <property type="match status" value="1"/>
</dbReference>
<dbReference type="InterPro" id="IPR011701">
    <property type="entry name" value="MFS"/>
</dbReference>
<evidence type="ECO:0008006" key="9">
    <source>
        <dbReference type="Google" id="ProtNLM"/>
    </source>
</evidence>
<evidence type="ECO:0000256" key="4">
    <source>
        <dbReference type="ARBA" id="ARBA00022989"/>
    </source>
</evidence>
<dbReference type="GO" id="GO:0022857">
    <property type="term" value="F:transmembrane transporter activity"/>
    <property type="evidence" value="ECO:0007669"/>
    <property type="project" value="InterPro"/>
</dbReference>
<evidence type="ECO:0000256" key="6">
    <source>
        <dbReference type="SAM" id="Phobius"/>
    </source>
</evidence>
<accession>A0A1U9KDG7</accession>
<feature type="transmembrane region" description="Helical" evidence="6">
    <location>
        <begin position="246"/>
        <end position="267"/>
    </location>
</feature>
<reference evidence="7 8" key="1">
    <citation type="submission" date="2016-03" db="EMBL/GenBank/DDBJ databases">
        <title>Acetic acid bacteria sequencing.</title>
        <authorList>
            <person name="Brandt J."/>
            <person name="Jakob F."/>
            <person name="Vogel R.F."/>
        </authorList>
    </citation>
    <scope>NUCLEOTIDE SEQUENCE [LARGE SCALE GENOMIC DNA]</scope>
    <source>
        <strain evidence="7 8">TMW2.1153</strain>
    </source>
</reference>
<dbReference type="Proteomes" id="UP000188937">
    <property type="component" value="Chromosome"/>
</dbReference>
<evidence type="ECO:0000256" key="2">
    <source>
        <dbReference type="ARBA" id="ARBA00022475"/>
    </source>
</evidence>
<dbReference type="InterPro" id="IPR050189">
    <property type="entry name" value="MFS_Efflux_Transporters"/>
</dbReference>
<dbReference type="AlphaFoldDB" id="A0A1U9KDG7"/>
<dbReference type="Pfam" id="PF07690">
    <property type="entry name" value="MFS_1"/>
    <property type="match status" value="1"/>
</dbReference>
<dbReference type="InterPro" id="IPR036259">
    <property type="entry name" value="MFS_trans_sf"/>
</dbReference>
<gene>
    <name evidence="7" type="ORF">A0U92_02640</name>
</gene>
<dbReference type="KEGG" id="aace:A0U92_02640"/>
<dbReference type="STRING" id="435.A0U92_02640"/>
<feature type="transmembrane region" description="Helical" evidence="6">
    <location>
        <begin position="20"/>
        <end position="42"/>
    </location>
</feature>
<evidence type="ECO:0000313" key="7">
    <source>
        <dbReference type="EMBL" id="AQS83854.1"/>
    </source>
</evidence>
<feature type="transmembrane region" description="Helical" evidence="6">
    <location>
        <begin position="211"/>
        <end position="234"/>
    </location>
</feature>
<comment type="subcellular location">
    <subcellularLocation>
        <location evidence="1">Cell membrane</location>
        <topology evidence="1">Multi-pass membrane protein</topology>
    </subcellularLocation>
</comment>
<dbReference type="OrthoDB" id="9796632at2"/>
<dbReference type="EMBL" id="CP014692">
    <property type="protein sequence ID" value="AQS83854.1"/>
    <property type="molecule type" value="Genomic_DNA"/>
</dbReference>
<dbReference type="PANTHER" id="PTHR43124">
    <property type="entry name" value="PURINE EFFLUX PUMP PBUE"/>
    <property type="match status" value="1"/>
</dbReference>
<feature type="transmembrane region" description="Helical" evidence="6">
    <location>
        <begin position="300"/>
        <end position="322"/>
    </location>
</feature>
<feature type="transmembrane region" description="Helical" evidence="6">
    <location>
        <begin position="364"/>
        <end position="383"/>
    </location>
</feature>
<dbReference type="GO" id="GO:0005886">
    <property type="term" value="C:plasma membrane"/>
    <property type="evidence" value="ECO:0007669"/>
    <property type="project" value="UniProtKB-SubCell"/>
</dbReference>
<feature type="transmembrane region" description="Helical" evidence="6">
    <location>
        <begin position="86"/>
        <end position="103"/>
    </location>
</feature>
<organism evidence="7 8">
    <name type="scientific">Acetobacter aceti</name>
    <dbReference type="NCBI Taxonomy" id="435"/>
    <lineage>
        <taxon>Bacteria</taxon>
        <taxon>Pseudomonadati</taxon>
        <taxon>Pseudomonadota</taxon>
        <taxon>Alphaproteobacteria</taxon>
        <taxon>Acetobacterales</taxon>
        <taxon>Acetobacteraceae</taxon>
        <taxon>Acetobacter</taxon>
        <taxon>Acetobacter subgen. Acetobacter</taxon>
    </lineage>
</organism>
<keyword evidence="3 6" id="KW-0812">Transmembrane</keyword>
<evidence type="ECO:0000256" key="1">
    <source>
        <dbReference type="ARBA" id="ARBA00004651"/>
    </source>
</evidence>
<protein>
    <recommendedName>
        <fullName evidence="9">MFS transporter</fullName>
    </recommendedName>
</protein>
<dbReference type="PANTHER" id="PTHR43124:SF10">
    <property type="entry name" value="PURINE EFFLUX PUMP PBUE"/>
    <property type="match status" value="1"/>
</dbReference>
<keyword evidence="5 6" id="KW-0472">Membrane</keyword>
<sequence>MNMASVATTLFRVSGSSWTAYVVCPLLLTIGASGLFVAPFVIEAASRIYKLSDFAGGGIVSAELVFSSFTALGLANRFARMNVLRVCLWALAITAVGNVLACLSYGVEWFLACRIVVGFSSGVLYATASYWAAQHHAGVRVMSASFIVASLVYGIGFLVWPSIVVEYGFLSVYGPLGALCLIAVAALIALDQPVPSLVANFEQHELKPRPSYVLWLLLLMCALANGGLEMLWSFSESVAVIRQFDVHTVGIILGLSSIFNIFGSLFSGFFDRRFGVTTPIAFGVALGAVAGLAIGTSTSITWFAIGIFLYAISAFFVMPYLLSAGAALDNNGRAVTLSGFAVYFAGAVGPLLGGVIADQIAVPAVGWASAAACVGAALCALLLHSNLD</sequence>
<evidence type="ECO:0000256" key="3">
    <source>
        <dbReference type="ARBA" id="ARBA00022692"/>
    </source>
</evidence>
<evidence type="ECO:0000313" key="8">
    <source>
        <dbReference type="Proteomes" id="UP000188937"/>
    </source>
</evidence>
<feature type="transmembrane region" description="Helical" evidence="6">
    <location>
        <begin position="274"/>
        <end position="294"/>
    </location>
</feature>
<feature type="transmembrane region" description="Helical" evidence="6">
    <location>
        <begin position="169"/>
        <end position="190"/>
    </location>
</feature>
<keyword evidence="2" id="KW-1003">Cell membrane</keyword>
<feature type="transmembrane region" description="Helical" evidence="6">
    <location>
        <begin position="109"/>
        <end position="132"/>
    </location>
</feature>
<evidence type="ECO:0000256" key="5">
    <source>
        <dbReference type="ARBA" id="ARBA00023136"/>
    </source>
</evidence>
<dbReference type="RefSeq" id="WP_077811895.1">
    <property type="nucleotide sequence ID" value="NZ_CP014692.1"/>
</dbReference>